<name>A0ABX3A2L8_9GAMM</name>
<dbReference type="PROSITE" id="PS51686">
    <property type="entry name" value="SAM_MT_RSMB_NOP"/>
    <property type="match status" value="1"/>
</dbReference>
<evidence type="ECO:0000256" key="2">
    <source>
        <dbReference type="ARBA" id="ARBA00022603"/>
    </source>
</evidence>
<protein>
    <recommendedName>
        <fullName evidence="7">SAM-dependent MTase RsmB/NOP-type domain-containing protein</fullName>
    </recommendedName>
</protein>
<gene>
    <name evidence="8" type="ORF">BGC07_00230</name>
</gene>
<comment type="similarity">
    <text evidence="6">Belongs to the class I-like SAM-binding methyltransferase superfamily. RsmB/NOP family.</text>
</comment>
<dbReference type="Gene3D" id="3.30.70.1170">
    <property type="entry name" value="Sun protein, domain 3"/>
    <property type="match status" value="1"/>
</dbReference>
<proteinExistence type="inferred from homology"/>
<dbReference type="Proteomes" id="UP000094329">
    <property type="component" value="Unassembled WGS sequence"/>
</dbReference>
<evidence type="ECO:0000313" key="9">
    <source>
        <dbReference type="Proteomes" id="UP000094329"/>
    </source>
</evidence>
<feature type="binding site" evidence="6">
    <location>
        <position position="138"/>
    </location>
    <ligand>
        <name>S-adenosyl-L-methionine</name>
        <dbReference type="ChEBI" id="CHEBI:59789"/>
    </ligand>
</feature>
<dbReference type="InterPro" id="IPR049560">
    <property type="entry name" value="MeTrfase_RsmB-F_NOP2_cat"/>
</dbReference>
<accession>A0ABX3A2L8</accession>
<dbReference type="RefSeq" id="WP_069311497.1">
    <property type="nucleotide sequence ID" value="NZ_MDTU01000001.1"/>
</dbReference>
<dbReference type="PANTHER" id="PTHR22808">
    <property type="entry name" value="NCL1 YEAST -RELATED NOL1/NOP2/FMU SUN DOMAIN-CONTAINING"/>
    <property type="match status" value="1"/>
</dbReference>
<dbReference type="Gene3D" id="3.40.50.150">
    <property type="entry name" value="Vaccinia Virus protein VP39"/>
    <property type="match status" value="1"/>
</dbReference>
<keyword evidence="9" id="KW-1185">Reference proteome</keyword>
<feature type="active site" description="Nucleophile" evidence="6">
    <location>
        <position position="235"/>
    </location>
</feature>
<evidence type="ECO:0000259" key="7">
    <source>
        <dbReference type="PROSITE" id="PS51686"/>
    </source>
</evidence>
<sequence>MALSSSALSFLERYRPIIDDYDAFLSTLNTPLPLCLWSNDLRITSDDFATLLDEEQISYQRIPWMHNGFRILNQHSMGRHWSYIAGLCHIQEEISMLPPHILAPNHNDSVLDLCAAPGGKTLQMAIRMQNNGSVLANDIHHQRIRALSSHAQRLGLTNITSMINNASHIPSSLNDFDRILADVPCSCEGTSRKNPGVLQQLTVKKSQAQAKQQQAILRRAVQLCKPGGRILYSTCTYAPEENEAVLNAILQEYNNIHIIPINISGLKTTPALTYWQGQEYHSQMSNAIRIWPHHNNTGGFFIALIQKSTQHPSKPKADKSSPLENSIYTAQTLLSPQEQQNFLHGLNLRFGIEPEPLTQYHWHNQNQQAISLSSQASTPQLNNITNTGLAIIHTHGKYPKVTSAGALFLGPLAQKNKIEITTTQLAIYLKRQTINLDQNQYGNILPGAVFVTYKGYTLGLGQYRQQKNHSPQKDHQLESLLPKRWAQTSSA</sequence>
<dbReference type="PRINTS" id="PR02008">
    <property type="entry name" value="RCMTFAMILY"/>
</dbReference>
<feature type="binding site" evidence="6">
    <location>
        <begin position="114"/>
        <end position="120"/>
    </location>
    <ligand>
        <name>S-adenosyl-L-methionine</name>
        <dbReference type="ChEBI" id="CHEBI:59789"/>
    </ligand>
</feature>
<keyword evidence="3 6" id="KW-0808">Transferase</keyword>
<dbReference type="SUPFAM" id="SSF53335">
    <property type="entry name" value="S-adenosyl-L-methionine-dependent methyltransferases"/>
    <property type="match status" value="1"/>
</dbReference>
<evidence type="ECO:0000256" key="5">
    <source>
        <dbReference type="ARBA" id="ARBA00022884"/>
    </source>
</evidence>
<keyword evidence="1" id="KW-0963">Cytoplasm</keyword>
<keyword evidence="4 6" id="KW-0949">S-adenosyl-L-methionine</keyword>
<dbReference type="InterPro" id="IPR031341">
    <property type="entry name" value="Methyltr_RsmF_N"/>
</dbReference>
<dbReference type="CDD" id="cd02440">
    <property type="entry name" value="AdoMet_MTases"/>
    <property type="match status" value="1"/>
</dbReference>
<evidence type="ECO:0000256" key="4">
    <source>
        <dbReference type="ARBA" id="ARBA00022691"/>
    </source>
</evidence>
<evidence type="ECO:0000313" key="8">
    <source>
        <dbReference type="EMBL" id="ODN41695.1"/>
    </source>
</evidence>
<reference evidence="8 9" key="1">
    <citation type="submission" date="2016-08" db="EMBL/GenBank/DDBJ databases">
        <title>Draft genome sequence of Candidatus Piscirickettsia litoralis, from seawater.</title>
        <authorList>
            <person name="Wan X."/>
            <person name="Lee A.J."/>
            <person name="Hou S."/>
            <person name="Donachie S.P."/>
        </authorList>
    </citation>
    <scope>NUCLEOTIDE SEQUENCE [LARGE SCALE GENOMIC DNA]</scope>
    <source>
        <strain evidence="8 9">Y2</strain>
    </source>
</reference>
<feature type="binding site" evidence="6">
    <location>
        <position position="182"/>
    </location>
    <ligand>
        <name>S-adenosyl-L-methionine</name>
        <dbReference type="ChEBI" id="CHEBI:59789"/>
    </ligand>
</feature>
<dbReference type="Pfam" id="PF17125">
    <property type="entry name" value="Methyltr_RsmF_N"/>
    <property type="match status" value="1"/>
</dbReference>
<evidence type="ECO:0000256" key="1">
    <source>
        <dbReference type="ARBA" id="ARBA00022490"/>
    </source>
</evidence>
<dbReference type="PANTHER" id="PTHR22808:SF1">
    <property type="entry name" value="RNA CYTOSINE-C(5)-METHYLTRANSFERASE NSUN2-RELATED"/>
    <property type="match status" value="1"/>
</dbReference>
<comment type="caution">
    <text evidence="8">The sequence shown here is derived from an EMBL/GenBank/DDBJ whole genome shotgun (WGS) entry which is preliminary data.</text>
</comment>
<evidence type="ECO:0000256" key="3">
    <source>
        <dbReference type="ARBA" id="ARBA00022679"/>
    </source>
</evidence>
<keyword evidence="5 6" id="KW-0694">RNA-binding</keyword>
<dbReference type="InterPro" id="IPR029063">
    <property type="entry name" value="SAM-dependent_MTases_sf"/>
</dbReference>
<organism evidence="8 9">
    <name type="scientific">Piscirickettsia litoralis</name>
    <dbReference type="NCBI Taxonomy" id="1891921"/>
    <lineage>
        <taxon>Bacteria</taxon>
        <taxon>Pseudomonadati</taxon>
        <taxon>Pseudomonadota</taxon>
        <taxon>Gammaproteobacteria</taxon>
        <taxon>Thiotrichales</taxon>
        <taxon>Piscirickettsiaceae</taxon>
        <taxon>Piscirickettsia</taxon>
    </lineage>
</organism>
<dbReference type="EMBL" id="MDTU01000001">
    <property type="protein sequence ID" value="ODN41695.1"/>
    <property type="molecule type" value="Genomic_DNA"/>
</dbReference>
<dbReference type="InterPro" id="IPR023267">
    <property type="entry name" value="RCMT"/>
</dbReference>
<dbReference type="Pfam" id="PF01189">
    <property type="entry name" value="Methyltr_RsmB-F"/>
    <property type="match status" value="1"/>
</dbReference>
<keyword evidence="2 6" id="KW-0489">Methyltransferase</keyword>
<dbReference type="Gene3D" id="2.30.130.60">
    <property type="match status" value="1"/>
</dbReference>
<evidence type="ECO:0000256" key="6">
    <source>
        <dbReference type="PROSITE-ProRule" id="PRU01023"/>
    </source>
</evidence>
<comment type="caution">
    <text evidence="6">Lacks conserved residue(s) required for the propagation of feature annotation.</text>
</comment>
<feature type="domain" description="SAM-dependent MTase RsmB/NOP-type" evidence="7">
    <location>
        <begin position="24"/>
        <end position="308"/>
    </location>
</feature>
<dbReference type="InterPro" id="IPR001678">
    <property type="entry name" value="MeTrfase_RsmB-F_NOP2_dom"/>
</dbReference>